<evidence type="ECO:0000256" key="1">
    <source>
        <dbReference type="SAM" id="SignalP"/>
    </source>
</evidence>
<dbReference type="HOGENOM" id="CLU_3066933_0_0_0"/>
<evidence type="ECO:0000313" key="2">
    <source>
        <dbReference type="EMBL" id="ACN99028.1"/>
    </source>
</evidence>
<dbReference type="STRING" id="204536.SULAZ_0738"/>
<name>C1DUD6_SULAA</name>
<reference evidence="2 3" key="1">
    <citation type="journal article" date="2009" name="J. Bacteriol.">
        <title>Complete and draft genome sequences of six members of the Aquificales.</title>
        <authorList>
            <person name="Reysenbach A.L."/>
            <person name="Hamamura N."/>
            <person name="Podar M."/>
            <person name="Griffiths E."/>
            <person name="Ferreira S."/>
            <person name="Hochstein R."/>
            <person name="Heidelberg J."/>
            <person name="Johnson J."/>
            <person name="Mead D."/>
            <person name="Pohorille A."/>
            <person name="Sarmiento M."/>
            <person name="Schweighofer K."/>
            <person name="Seshadri R."/>
            <person name="Voytek M.A."/>
        </authorList>
    </citation>
    <scope>NUCLEOTIDE SEQUENCE [LARGE SCALE GENOMIC DNA]</scope>
    <source>
        <strain evidence="3">Az-Fu1 / DSM 15241 / OCM 825</strain>
    </source>
</reference>
<dbReference type="EMBL" id="CP001229">
    <property type="protein sequence ID" value="ACN99028.1"/>
    <property type="molecule type" value="Genomic_DNA"/>
</dbReference>
<gene>
    <name evidence="2" type="ordered locus">SULAZ_0738</name>
</gene>
<dbReference type="KEGG" id="saf:SULAZ_0738"/>
<sequence length="53" mass="6349">MKLKVKLKIILTLSLYSLSFADEVFDLFEKIYKLDSLKVSRFTNFNLSLFIQW</sequence>
<dbReference type="Proteomes" id="UP000001369">
    <property type="component" value="Chromosome"/>
</dbReference>
<dbReference type="RefSeq" id="WP_012674348.1">
    <property type="nucleotide sequence ID" value="NC_012438.1"/>
</dbReference>
<feature type="signal peptide" evidence="1">
    <location>
        <begin position="1"/>
        <end position="21"/>
    </location>
</feature>
<dbReference type="AlphaFoldDB" id="C1DUD6"/>
<protein>
    <submittedName>
        <fullName evidence="2">Uncharacterized protein</fullName>
    </submittedName>
</protein>
<feature type="chain" id="PRO_5002906592" evidence="1">
    <location>
        <begin position="22"/>
        <end position="53"/>
    </location>
</feature>
<accession>C1DUD6</accession>
<keyword evidence="3" id="KW-1185">Reference proteome</keyword>
<keyword evidence="1" id="KW-0732">Signal</keyword>
<organism evidence="2 3">
    <name type="scientific">Sulfurihydrogenibium azorense (strain DSM 15241 / OCM 825 / Az-Fu1)</name>
    <dbReference type="NCBI Taxonomy" id="204536"/>
    <lineage>
        <taxon>Bacteria</taxon>
        <taxon>Pseudomonadati</taxon>
        <taxon>Aquificota</taxon>
        <taxon>Aquificia</taxon>
        <taxon>Aquificales</taxon>
        <taxon>Hydrogenothermaceae</taxon>
        <taxon>Sulfurihydrogenibium</taxon>
    </lineage>
</organism>
<proteinExistence type="predicted"/>
<evidence type="ECO:0000313" key="3">
    <source>
        <dbReference type="Proteomes" id="UP000001369"/>
    </source>
</evidence>